<dbReference type="AlphaFoldDB" id="A0A5D2HZL4"/>
<name>A0A5D2HZL4_GOSTO</name>
<evidence type="ECO:0000259" key="2">
    <source>
        <dbReference type="Pfam" id="PF14368"/>
    </source>
</evidence>
<organism evidence="3 4">
    <name type="scientific">Gossypium tomentosum</name>
    <name type="common">Hawaiian cotton</name>
    <name type="synonym">Gossypium sandvicense</name>
    <dbReference type="NCBI Taxonomy" id="34277"/>
    <lineage>
        <taxon>Eukaryota</taxon>
        <taxon>Viridiplantae</taxon>
        <taxon>Streptophyta</taxon>
        <taxon>Embryophyta</taxon>
        <taxon>Tracheophyta</taxon>
        <taxon>Spermatophyta</taxon>
        <taxon>Magnoliopsida</taxon>
        <taxon>eudicotyledons</taxon>
        <taxon>Gunneridae</taxon>
        <taxon>Pentapetalae</taxon>
        <taxon>rosids</taxon>
        <taxon>malvids</taxon>
        <taxon>Malvales</taxon>
        <taxon>Malvaceae</taxon>
        <taxon>Malvoideae</taxon>
        <taxon>Gossypium</taxon>
    </lineage>
</organism>
<dbReference type="InterPro" id="IPR036312">
    <property type="entry name" value="Bifun_inhib/LTP/seed_sf"/>
</dbReference>
<reference evidence="3 4" key="1">
    <citation type="submission" date="2019-07" db="EMBL/GenBank/DDBJ databases">
        <title>WGS assembly of Gossypium tomentosum.</title>
        <authorList>
            <person name="Chen Z.J."/>
            <person name="Sreedasyam A."/>
            <person name="Ando A."/>
            <person name="Song Q."/>
            <person name="De L."/>
            <person name="Hulse-Kemp A."/>
            <person name="Ding M."/>
            <person name="Ye W."/>
            <person name="Kirkbride R."/>
            <person name="Jenkins J."/>
            <person name="Plott C."/>
            <person name="Lovell J."/>
            <person name="Lin Y.-M."/>
            <person name="Vaughn R."/>
            <person name="Liu B."/>
            <person name="Li W."/>
            <person name="Simpson S."/>
            <person name="Scheffler B."/>
            <person name="Saski C."/>
            <person name="Grover C."/>
            <person name="Hu G."/>
            <person name="Conover J."/>
            <person name="Carlson J."/>
            <person name="Shu S."/>
            <person name="Boston L."/>
            <person name="Williams M."/>
            <person name="Peterson D."/>
            <person name="Mcgee K."/>
            <person name="Jones D."/>
            <person name="Wendel J."/>
            <person name="Stelly D."/>
            <person name="Grimwood J."/>
            <person name="Schmutz J."/>
        </authorList>
    </citation>
    <scope>NUCLEOTIDE SEQUENCE [LARGE SCALE GENOMIC DNA]</scope>
    <source>
        <strain evidence="3">7179.01</strain>
    </source>
</reference>
<protein>
    <recommendedName>
        <fullName evidence="2">Bifunctional inhibitor/plant lipid transfer protein/seed storage helical domain-containing protein</fullName>
    </recommendedName>
</protein>
<dbReference type="Proteomes" id="UP000322667">
    <property type="component" value="Chromosome D13"/>
</dbReference>
<dbReference type="Pfam" id="PF14368">
    <property type="entry name" value="LTP_2"/>
    <property type="match status" value="1"/>
</dbReference>
<keyword evidence="4" id="KW-1185">Reference proteome</keyword>
<dbReference type="Gene3D" id="1.10.110.10">
    <property type="entry name" value="Plant lipid-transfer and hydrophobic proteins"/>
    <property type="match status" value="1"/>
</dbReference>
<gene>
    <name evidence="3" type="ORF">ES332_D13G192300v1</name>
</gene>
<dbReference type="InterPro" id="IPR016140">
    <property type="entry name" value="Bifunc_inhib/LTP/seed_store"/>
</dbReference>
<keyword evidence="1" id="KW-0732">Signal</keyword>
<feature type="chain" id="PRO_5022879571" description="Bifunctional inhibitor/plant lipid transfer protein/seed storage helical domain-containing protein" evidence="1">
    <location>
        <begin position="26"/>
        <end position="113"/>
    </location>
</feature>
<sequence>MGSKPSASTVFLLFLNLVFFSLVSSHTRKCPEDLSACPAAFGKAFFRQPPDPSCECCSQFRHYREDHAAGCVCIAIKSNWAFPIDLNKATKLFMRYCGFNNAVAFSGKGSHST</sequence>
<dbReference type="SUPFAM" id="SSF47699">
    <property type="entry name" value="Bifunctional inhibitor/lipid-transfer protein/seed storage 2S albumin"/>
    <property type="match status" value="1"/>
</dbReference>
<feature type="signal peptide" evidence="1">
    <location>
        <begin position="1"/>
        <end position="25"/>
    </location>
</feature>
<feature type="domain" description="Bifunctional inhibitor/plant lipid transfer protein/seed storage helical" evidence="2">
    <location>
        <begin position="29"/>
        <end position="103"/>
    </location>
</feature>
<accession>A0A5D2HZL4</accession>
<proteinExistence type="predicted"/>
<evidence type="ECO:0000313" key="4">
    <source>
        <dbReference type="Proteomes" id="UP000322667"/>
    </source>
</evidence>
<evidence type="ECO:0000256" key="1">
    <source>
        <dbReference type="SAM" id="SignalP"/>
    </source>
</evidence>
<evidence type="ECO:0000313" key="3">
    <source>
        <dbReference type="EMBL" id="TYH35430.1"/>
    </source>
</evidence>
<dbReference type="EMBL" id="CM017635">
    <property type="protein sequence ID" value="TYH35430.1"/>
    <property type="molecule type" value="Genomic_DNA"/>
</dbReference>